<evidence type="ECO:0000313" key="5">
    <source>
        <dbReference type="Proteomes" id="UP000743370"/>
    </source>
</evidence>
<feature type="region of interest" description="Disordered" evidence="1">
    <location>
        <begin position="14"/>
        <end position="40"/>
    </location>
</feature>
<evidence type="ECO:0000256" key="1">
    <source>
        <dbReference type="SAM" id="MobiDB-lite"/>
    </source>
</evidence>
<evidence type="ECO:0000313" key="3">
    <source>
        <dbReference type="EMBL" id="KOM52210.1"/>
    </source>
</evidence>
<protein>
    <submittedName>
        <fullName evidence="3">Uncharacterized protein</fullName>
    </submittedName>
</protein>
<reference evidence="4" key="1">
    <citation type="journal article" date="2015" name="Proc. Natl. Acad. Sci. U.S.A.">
        <title>Genome sequencing of adzuki bean (Vigna angularis) provides insight into high starch and low fat accumulation and domestication.</title>
        <authorList>
            <person name="Yang K."/>
            <person name="Tian Z."/>
            <person name="Chen C."/>
            <person name="Luo L."/>
            <person name="Zhao B."/>
            <person name="Wang Z."/>
            <person name="Yu L."/>
            <person name="Li Y."/>
            <person name="Sun Y."/>
            <person name="Li W."/>
            <person name="Chen Y."/>
            <person name="Li Y."/>
            <person name="Zhang Y."/>
            <person name="Ai D."/>
            <person name="Zhao J."/>
            <person name="Shang C."/>
            <person name="Ma Y."/>
            <person name="Wu B."/>
            <person name="Wang M."/>
            <person name="Gao L."/>
            <person name="Sun D."/>
            <person name="Zhang P."/>
            <person name="Guo F."/>
            <person name="Wang W."/>
            <person name="Li Y."/>
            <person name="Wang J."/>
            <person name="Varshney R.K."/>
            <person name="Wang J."/>
            <person name="Ling H.Q."/>
            <person name="Wan P."/>
        </authorList>
    </citation>
    <scope>NUCLEOTIDE SEQUENCE</scope>
    <source>
        <strain evidence="4">cv. Jingnong 6</strain>
    </source>
</reference>
<dbReference type="EMBL" id="JABFOF010000006">
    <property type="protein sequence ID" value="KAG2394541.1"/>
    <property type="molecule type" value="Genomic_DNA"/>
</dbReference>
<evidence type="ECO:0000313" key="2">
    <source>
        <dbReference type="EMBL" id="KAG2394541.1"/>
    </source>
</evidence>
<dbReference type="AlphaFoldDB" id="A0A0L9VAW7"/>
<dbReference type="EMBL" id="CM003379">
    <property type="protein sequence ID" value="KOM52210.1"/>
    <property type="molecule type" value="Genomic_DNA"/>
</dbReference>
<organism evidence="3 4">
    <name type="scientific">Phaseolus angularis</name>
    <name type="common">Azuki bean</name>
    <name type="synonym">Vigna angularis</name>
    <dbReference type="NCBI Taxonomy" id="3914"/>
    <lineage>
        <taxon>Eukaryota</taxon>
        <taxon>Viridiplantae</taxon>
        <taxon>Streptophyta</taxon>
        <taxon>Embryophyta</taxon>
        <taxon>Tracheophyta</taxon>
        <taxon>Spermatophyta</taxon>
        <taxon>Magnoliopsida</taxon>
        <taxon>eudicotyledons</taxon>
        <taxon>Gunneridae</taxon>
        <taxon>Pentapetalae</taxon>
        <taxon>rosids</taxon>
        <taxon>fabids</taxon>
        <taxon>Fabales</taxon>
        <taxon>Fabaceae</taxon>
        <taxon>Papilionoideae</taxon>
        <taxon>50 kb inversion clade</taxon>
        <taxon>NPAAA clade</taxon>
        <taxon>indigoferoid/millettioid clade</taxon>
        <taxon>Phaseoleae</taxon>
        <taxon>Vigna</taxon>
    </lineage>
</organism>
<dbReference type="Proteomes" id="UP000053144">
    <property type="component" value="Chromosome 9"/>
</dbReference>
<dbReference type="Gramene" id="KOM52210">
    <property type="protein sequence ID" value="KOM52210"/>
    <property type="gene ID" value="LR48_Vigan09g086900"/>
</dbReference>
<reference evidence="3" key="2">
    <citation type="submission" date="2015-02" db="EMBL/GenBank/DDBJ databases">
        <authorList>
            <person name="Chooi Y.-H."/>
        </authorList>
    </citation>
    <scope>NUCLEOTIDE SEQUENCE</scope>
    <source>
        <tissue evidence="3">Seedling</tissue>
    </source>
</reference>
<name>A0A0L9VAW7_PHAAN</name>
<dbReference type="Proteomes" id="UP000743370">
    <property type="component" value="Unassembled WGS sequence"/>
</dbReference>
<sequence length="69" mass="7791">MICVTISPPIGDIHFRQRTSNDGTTVTEQRRPNNDLHFSPPLEICEPFSPLVGDVHFQRQTSGKLTTKQ</sequence>
<reference evidence="2 5" key="3">
    <citation type="submission" date="2020-05" db="EMBL/GenBank/DDBJ databases">
        <title>Vigna angularis (adzuki bean) Var. LongXiaoDou No. 4 denovo assembly.</title>
        <authorList>
            <person name="Xiang H."/>
        </authorList>
    </citation>
    <scope>NUCLEOTIDE SEQUENCE [LARGE SCALE GENOMIC DNA]</scope>
    <source>
        <tissue evidence="2">Leaf</tissue>
    </source>
</reference>
<feature type="compositionally biased region" description="Polar residues" evidence="1">
    <location>
        <begin position="18"/>
        <end position="27"/>
    </location>
</feature>
<accession>A0A0L9VAW7</accession>
<evidence type="ECO:0000313" key="4">
    <source>
        <dbReference type="Proteomes" id="UP000053144"/>
    </source>
</evidence>
<proteinExistence type="predicted"/>
<gene>
    <name evidence="2" type="ORF">HKW66_Vig0180810</name>
    <name evidence="3" type="ORF">LR48_Vigan09g086900</name>
</gene>